<accession>A0A645EYY1</accession>
<reference evidence="1" key="1">
    <citation type="submission" date="2019-08" db="EMBL/GenBank/DDBJ databases">
        <authorList>
            <person name="Kucharzyk K."/>
            <person name="Murdoch R.W."/>
            <person name="Higgins S."/>
            <person name="Loffler F."/>
        </authorList>
    </citation>
    <scope>NUCLEOTIDE SEQUENCE</scope>
</reference>
<proteinExistence type="predicted"/>
<sequence>MKKLGIAKARELLKRELGISAANLTMPPMMNQNPKYPWYELRAGNLLVELGSTVELDNILIRLSMSFNDGRGGINRYFYGDTLEEAPEFIQRDRWEEIMEKAESCEFDRAKMQRNSIRLGNSARDAYWEHLKTVQLRSTAAEQCAQAAGQLTNNAPEPEAEADL</sequence>
<dbReference type="AlphaFoldDB" id="A0A645EYY1"/>
<gene>
    <name evidence="1" type="ORF">SDC9_154534</name>
</gene>
<protein>
    <submittedName>
        <fullName evidence="1">Uncharacterized protein</fullName>
    </submittedName>
</protein>
<organism evidence="1">
    <name type="scientific">bioreactor metagenome</name>
    <dbReference type="NCBI Taxonomy" id="1076179"/>
    <lineage>
        <taxon>unclassified sequences</taxon>
        <taxon>metagenomes</taxon>
        <taxon>ecological metagenomes</taxon>
    </lineage>
</organism>
<dbReference type="EMBL" id="VSSQ01053223">
    <property type="protein sequence ID" value="MPN07268.1"/>
    <property type="molecule type" value="Genomic_DNA"/>
</dbReference>
<comment type="caution">
    <text evidence="1">The sequence shown here is derived from an EMBL/GenBank/DDBJ whole genome shotgun (WGS) entry which is preliminary data.</text>
</comment>
<name>A0A645EYY1_9ZZZZ</name>
<evidence type="ECO:0000313" key="1">
    <source>
        <dbReference type="EMBL" id="MPN07268.1"/>
    </source>
</evidence>